<feature type="transmembrane region" description="Helical" evidence="5">
    <location>
        <begin position="208"/>
        <end position="232"/>
    </location>
</feature>
<feature type="domain" description="Sodium/calcium exchanger membrane region" evidence="6">
    <location>
        <begin position="175"/>
        <end position="322"/>
    </location>
</feature>
<feature type="transmembrane region" description="Helical" evidence="5">
    <location>
        <begin position="174"/>
        <end position="196"/>
    </location>
</feature>
<dbReference type="Gene3D" id="1.20.1420.30">
    <property type="entry name" value="NCX, central ion-binding region"/>
    <property type="match status" value="1"/>
</dbReference>
<dbReference type="GO" id="GO:0008273">
    <property type="term" value="F:calcium, potassium:sodium antiporter activity"/>
    <property type="evidence" value="ECO:0007669"/>
    <property type="project" value="TreeGrafter"/>
</dbReference>
<proteinExistence type="predicted"/>
<feature type="transmembrane region" description="Helical" evidence="5">
    <location>
        <begin position="41"/>
        <end position="65"/>
    </location>
</feature>
<dbReference type="InterPro" id="IPR004837">
    <property type="entry name" value="NaCa_Exmemb"/>
</dbReference>
<dbReference type="NCBIfam" id="TIGR00367">
    <property type="entry name" value="calcium/sodium antiporter"/>
    <property type="match status" value="1"/>
</dbReference>
<dbReference type="GO" id="GO:0005262">
    <property type="term" value="F:calcium channel activity"/>
    <property type="evidence" value="ECO:0007669"/>
    <property type="project" value="TreeGrafter"/>
</dbReference>
<keyword evidence="3 5" id="KW-1133">Transmembrane helix</keyword>
<dbReference type="InterPro" id="IPR044880">
    <property type="entry name" value="NCX_ion-bd_dom_sf"/>
</dbReference>
<comment type="subcellular location">
    <subcellularLocation>
        <location evidence="1">Membrane</location>
        <topology evidence="1">Multi-pass membrane protein</topology>
    </subcellularLocation>
</comment>
<evidence type="ECO:0000256" key="2">
    <source>
        <dbReference type="ARBA" id="ARBA00022692"/>
    </source>
</evidence>
<dbReference type="InParanoid" id="A0A7X0JVW6"/>
<feature type="transmembrane region" description="Helical" evidence="5">
    <location>
        <begin position="117"/>
        <end position="145"/>
    </location>
</feature>
<evidence type="ECO:0000259" key="6">
    <source>
        <dbReference type="Pfam" id="PF01699"/>
    </source>
</evidence>
<feature type="transmembrane region" description="Helical" evidence="5">
    <location>
        <begin position="244"/>
        <end position="263"/>
    </location>
</feature>
<name>A0A7X0JVW6_9GAMM</name>
<evidence type="ECO:0000256" key="5">
    <source>
        <dbReference type="SAM" id="Phobius"/>
    </source>
</evidence>
<dbReference type="RefSeq" id="WP_166845849.1">
    <property type="nucleotide sequence ID" value="NZ_JAAONY010000002.1"/>
</dbReference>
<feature type="domain" description="Sodium/calcium exchanger membrane region" evidence="6">
    <location>
        <begin position="7"/>
        <end position="137"/>
    </location>
</feature>
<dbReference type="AlphaFoldDB" id="A0A7X0JVW6"/>
<dbReference type="FunCoup" id="A0A7X0JVW6">
    <property type="interactions" value="155"/>
</dbReference>
<dbReference type="GO" id="GO:0006874">
    <property type="term" value="P:intracellular calcium ion homeostasis"/>
    <property type="evidence" value="ECO:0007669"/>
    <property type="project" value="TreeGrafter"/>
</dbReference>
<dbReference type="InterPro" id="IPR004481">
    <property type="entry name" value="K/Na/Ca-exchanger"/>
</dbReference>
<keyword evidence="4 5" id="KW-0472">Membrane</keyword>
<dbReference type="Pfam" id="PF01699">
    <property type="entry name" value="Na_Ca_ex"/>
    <property type="match status" value="2"/>
</dbReference>
<dbReference type="GO" id="GO:0005886">
    <property type="term" value="C:plasma membrane"/>
    <property type="evidence" value="ECO:0007669"/>
    <property type="project" value="TreeGrafter"/>
</dbReference>
<feature type="transmembrane region" description="Helical" evidence="5">
    <location>
        <begin position="77"/>
        <end position="97"/>
    </location>
</feature>
<evidence type="ECO:0000256" key="1">
    <source>
        <dbReference type="ARBA" id="ARBA00004141"/>
    </source>
</evidence>
<evidence type="ECO:0000256" key="4">
    <source>
        <dbReference type="ARBA" id="ARBA00023136"/>
    </source>
</evidence>
<keyword evidence="2 5" id="KW-0812">Transmembrane</keyword>
<gene>
    <name evidence="7" type="ORF">HNR48_002745</name>
</gene>
<sequence>MPDLLLAWIAVIGGLAVLVWSADRFVAGSAAAASNLGVSKLIIGLTIVSFGTSAPEILVAINAALNGIGDMAIGNAVGSNLANIGLVLGVTALVAPLPTQKHLITNEMLFLLGVTAVAGLVLWDLHIAVWEAALMLISIIPLIYIMSQRQQKEMSPAEKAEEEEEIPDLSNKAAALWFSVGLVLLIASSKVLVWGAEQIALDFGVSPLIIGLTLLAVGTSLPELAASIVSALKGHHDIAIGNIIGSNLFNILAVMSTPALISSIDISPELLSRDYLAMALITGLLALAIAWSLRSSTPENRVGRSIGAIFLSLYGAYYYWLFATGAF</sequence>
<dbReference type="Proteomes" id="UP000528457">
    <property type="component" value="Unassembled WGS sequence"/>
</dbReference>
<protein>
    <submittedName>
        <fullName evidence="7">Cation:H+ antiporter</fullName>
    </submittedName>
</protein>
<evidence type="ECO:0000313" key="7">
    <source>
        <dbReference type="EMBL" id="MBB6522460.1"/>
    </source>
</evidence>
<feature type="transmembrane region" description="Helical" evidence="5">
    <location>
        <begin position="305"/>
        <end position="322"/>
    </location>
</feature>
<keyword evidence="8" id="KW-1185">Reference proteome</keyword>
<evidence type="ECO:0000256" key="3">
    <source>
        <dbReference type="ARBA" id="ARBA00022989"/>
    </source>
</evidence>
<dbReference type="EMBL" id="JACHHT010000002">
    <property type="protein sequence ID" value="MBB6522460.1"/>
    <property type="molecule type" value="Genomic_DNA"/>
</dbReference>
<reference evidence="7 8" key="1">
    <citation type="submission" date="2020-08" db="EMBL/GenBank/DDBJ databases">
        <title>Genomic Encyclopedia of Type Strains, Phase IV (KMG-IV): sequencing the most valuable type-strain genomes for metagenomic binning, comparative biology and taxonomic classification.</title>
        <authorList>
            <person name="Goeker M."/>
        </authorList>
    </citation>
    <scope>NUCLEOTIDE SEQUENCE [LARGE SCALE GENOMIC DNA]</scope>
    <source>
        <strain evidence="7 8">DSM 22368</strain>
    </source>
</reference>
<dbReference type="PANTHER" id="PTHR10846">
    <property type="entry name" value="SODIUM/POTASSIUM/CALCIUM EXCHANGER"/>
    <property type="match status" value="1"/>
</dbReference>
<organism evidence="7 8">
    <name type="scientific">Pseudoteredinibacter isoporae</name>
    <dbReference type="NCBI Taxonomy" id="570281"/>
    <lineage>
        <taxon>Bacteria</taxon>
        <taxon>Pseudomonadati</taxon>
        <taxon>Pseudomonadota</taxon>
        <taxon>Gammaproteobacteria</taxon>
        <taxon>Cellvibrionales</taxon>
        <taxon>Cellvibrionaceae</taxon>
        <taxon>Pseudoteredinibacter</taxon>
    </lineage>
</organism>
<accession>A0A7X0JVW6</accession>
<comment type="caution">
    <text evidence="7">The sequence shown here is derived from an EMBL/GenBank/DDBJ whole genome shotgun (WGS) entry which is preliminary data.</text>
</comment>
<evidence type="ECO:0000313" key="8">
    <source>
        <dbReference type="Proteomes" id="UP000528457"/>
    </source>
</evidence>
<feature type="transmembrane region" description="Helical" evidence="5">
    <location>
        <begin position="275"/>
        <end position="293"/>
    </location>
</feature>
<dbReference type="PANTHER" id="PTHR10846:SF8">
    <property type="entry name" value="INNER MEMBRANE PROTEIN YRBG"/>
    <property type="match status" value="1"/>
</dbReference>